<accession>A0A0E0LYZ2</accession>
<dbReference type="OMA" id="FQGKEMK"/>
<name>A0A0E0LYZ2_ORYPU</name>
<protein>
    <submittedName>
        <fullName evidence="2">Uncharacterized protein</fullName>
    </submittedName>
</protein>
<reference evidence="2" key="1">
    <citation type="submission" date="2015-04" db="UniProtKB">
        <authorList>
            <consortium name="EnsemblPlants"/>
        </authorList>
    </citation>
    <scope>IDENTIFICATION</scope>
</reference>
<organism evidence="2">
    <name type="scientific">Oryza punctata</name>
    <name type="common">Red rice</name>
    <dbReference type="NCBI Taxonomy" id="4537"/>
    <lineage>
        <taxon>Eukaryota</taxon>
        <taxon>Viridiplantae</taxon>
        <taxon>Streptophyta</taxon>
        <taxon>Embryophyta</taxon>
        <taxon>Tracheophyta</taxon>
        <taxon>Spermatophyta</taxon>
        <taxon>Magnoliopsida</taxon>
        <taxon>Liliopsida</taxon>
        <taxon>Poales</taxon>
        <taxon>Poaceae</taxon>
        <taxon>BOP clade</taxon>
        <taxon>Oryzoideae</taxon>
        <taxon>Oryzeae</taxon>
        <taxon>Oryzinae</taxon>
        <taxon>Oryza</taxon>
    </lineage>
</organism>
<keyword evidence="3" id="KW-1185">Reference proteome</keyword>
<feature type="compositionally biased region" description="Polar residues" evidence="1">
    <location>
        <begin position="289"/>
        <end position="300"/>
    </location>
</feature>
<feature type="region of interest" description="Disordered" evidence="1">
    <location>
        <begin position="23"/>
        <end position="56"/>
    </location>
</feature>
<dbReference type="Proteomes" id="UP000026962">
    <property type="component" value="Chromosome 9"/>
</dbReference>
<evidence type="ECO:0000313" key="2">
    <source>
        <dbReference type="EnsemblPlants" id="OPUNC09G02440.1"/>
    </source>
</evidence>
<evidence type="ECO:0000256" key="1">
    <source>
        <dbReference type="SAM" id="MobiDB-lite"/>
    </source>
</evidence>
<proteinExistence type="predicted"/>
<dbReference type="EnsemblPlants" id="OPUNC09G02440.1">
    <property type="protein sequence ID" value="OPUNC09G02440.1"/>
    <property type="gene ID" value="OPUNC09G02440"/>
</dbReference>
<feature type="region of interest" description="Disordered" evidence="1">
    <location>
        <begin position="275"/>
        <end position="300"/>
    </location>
</feature>
<sequence length="321" mass="35088">MGRRLTLVPGAKTWLSAGVSDVLEVSDEEDQEGRRQSSSPGSIQVGMKGKVARSFSAPSKGFREEFSGAAKPKTFGSRFWALGDVSDATNSESEGEKDAATSVEEVFPEGCFVRRALAEGFTVDEVLKAGEHLLLNPAATSGSCTKSTNLKGNGLLARRIVDSVAKRRKSSVKPWKGPLPRARISKAWVPVASRQENEATLSGERDESCAGLREEDDKEVFLATEEERRELIFGSTTGQLETRQPRGVEEFGRFPVSRFKLKKDSQLLSWAGQHERVKKRMGQPPTLGILSNTAGPSSPVRTYTHILQRSSSETKQTTESE</sequence>
<dbReference type="HOGENOM" id="CLU_073966_0_0_1"/>
<evidence type="ECO:0000313" key="3">
    <source>
        <dbReference type="Proteomes" id="UP000026962"/>
    </source>
</evidence>
<dbReference type="Gramene" id="OPUNC09G02440.1">
    <property type="protein sequence ID" value="OPUNC09G02440.1"/>
    <property type="gene ID" value="OPUNC09G02440"/>
</dbReference>
<dbReference type="AlphaFoldDB" id="A0A0E0LYZ2"/>
<reference evidence="2" key="2">
    <citation type="submission" date="2018-05" db="EMBL/GenBank/DDBJ databases">
        <title>OpunRS2 (Oryza punctata Reference Sequence Version 2).</title>
        <authorList>
            <person name="Zhang J."/>
            <person name="Kudrna D."/>
            <person name="Lee S."/>
            <person name="Talag J."/>
            <person name="Welchert J."/>
            <person name="Wing R.A."/>
        </authorList>
    </citation>
    <scope>NUCLEOTIDE SEQUENCE [LARGE SCALE GENOMIC DNA]</scope>
</reference>